<dbReference type="GO" id="GO:0003677">
    <property type="term" value="F:DNA binding"/>
    <property type="evidence" value="ECO:0007669"/>
    <property type="project" value="UniProtKB-KW"/>
</dbReference>
<gene>
    <name evidence="3" type="ORF">ACY05_01260</name>
</gene>
<keyword evidence="4" id="KW-1185">Reference proteome</keyword>
<dbReference type="InterPro" id="IPR039420">
    <property type="entry name" value="WalR-like"/>
</dbReference>
<evidence type="ECO:0000313" key="3">
    <source>
        <dbReference type="EMBL" id="KYC29215.1"/>
    </source>
</evidence>
<dbReference type="RefSeq" id="WP_067169730.1">
    <property type="nucleotide sequence ID" value="NZ_LFZK01000001.1"/>
</dbReference>
<dbReference type="Gene3D" id="3.40.50.2300">
    <property type="match status" value="1"/>
</dbReference>
<dbReference type="Proteomes" id="UP000243416">
    <property type="component" value="Unassembled WGS sequence"/>
</dbReference>
<dbReference type="PANTHER" id="PTHR43214">
    <property type="entry name" value="TWO-COMPONENT RESPONSE REGULATOR"/>
    <property type="match status" value="1"/>
</dbReference>
<protein>
    <submittedName>
        <fullName evidence="3">Uncharacterized protein</fullName>
    </submittedName>
</protein>
<dbReference type="InterPro" id="IPR016032">
    <property type="entry name" value="Sig_transdc_resp-reg_C-effctor"/>
</dbReference>
<dbReference type="CDD" id="cd17535">
    <property type="entry name" value="REC_NarL-like"/>
    <property type="match status" value="1"/>
</dbReference>
<sequence length="210" mass="23332">MIRIFLADDHTLFRAGLRQMLQSFADFTVVAEATNAAETLAAIGQLEADVFILDLTMPGVTGTSLVEETARLRPDVPILVLSMHDEPATVRRALQAGARGYLTKEVSPDTLMTAVTRVAAGERYIPAELAESLVFDSVEPRATARHERLTPREREVLRLIAAGYQLSQIAERINLSPKTITTHKTHLMEKLGVTNNVELIRYAVEHRLFE</sequence>
<dbReference type="Pfam" id="PF00196">
    <property type="entry name" value="GerE"/>
    <property type="match status" value="1"/>
</dbReference>
<dbReference type="EMBL" id="LFZK01000001">
    <property type="protein sequence ID" value="KYC29215.1"/>
    <property type="molecule type" value="Genomic_DNA"/>
</dbReference>
<dbReference type="InterPro" id="IPR000792">
    <property type="entry name" value="Tscrpt_reg_LuxR_C"/>
</dbReference>
<dbReference type="InterPro" id="IPR001789">
    <property type="entry name" value="Sig_transdc_resp-reg_receiver"/>
</dbReference>
<name>A0A656Z9Q7_9PROT</name>
<reference evidence="3 4" key="1">
    <citation type="journal article" date="2016" name="ISME J.">
        <title>Integrated multi-omics analyses reveal the biochemical mechanisms and phylogenetic relevance of anaerobic androgen biodegradation in the environment.</title>
        <authorList>
            <person name="Yang F.C."/>
            <person name="Chen Y.L."/>
            <person name="Tang S.L."/>
            <person name="Yu C.P."/>
            <person name="Wang P.H."/>
            <person name="Ismail W."/>
            <person name="Wang C.H."/>
            <person name="Ding J.Y."/>
            <person name="Yang C.Y."/>
            <person name="Yang C.Y."/>
            <person name="Chiang Y.R."/>
        </authorList>
    </citation>
    <scope>NUCLEOTIDE SEQUENCE [LARGE SCALE GENOMIC DNA]</scope>
    <source>
        <strain evidence="3 4">DSM 13999</strain>
    </source>
</reference>
<dbReference type="PROSITE" id="PS50043">
    <property type="entry name" value="HTH_LUXR_2"/>
    <property type="match status" value="1"/>
</dbReference>
<dbReference type="SUPFAM" id="SSF52172">
    <property type="entry name" value="CheY-like"/>
    <property type="match status" value="1"/>
</dbReference>
<dbReference type="SMART" id="SM00421">
    <property type="entry name" value="HTH_LUXR"/>
    <property type="match status" value="1"/>
</dbReference>
<dbReference type="GO" id="GO:0006355">
    <property type="term" value="P:regulation of DNA-templated transcription"/>
    <property type="evidence" value="ECO:0007669"/>
    <property type="project" value="InterPro"/>
</dbReference>
<evidence type="ECO:0000256" key="2">
    <source>
        <dbReference type="ARBA" id="ARBA00023125"/>
    </source>
</evidence>
<dbReference type="SMART" id="SM00448">
    <property type="entry name" value="REC"/>
    <property type="match status" value="1"/>
</dbReference>
<dbReference type="SUPFAM" id="SSF46894">
    <property type="entry name" value="C-terminal effector domain of the bipartite response regulators"/>
    <property type="match status" value="1"/>
</dbReference>
<dbReference type="PRINTS" id="PR00038">
    <property type="entry name" value="HTHLUXR"/>
</dbReference>
<dbReference type="GO" id="GO:0000160">
    <property type="term" value="P:phosphorelay signal transduction system"/>
    <property type="evidence" value="ECO:0007669"/>
    <property type="project" value="InterPro"/>
</dbReference>
<evidence type="ECO:0000256" key="1">
    <source>
        <dbReference type="ARBA" id="ARBA00022553"/>
    </source>
</evidence>
<organism evidence="3 4">
    <name type="scientific">Sterolibacterium denitrificans</name>
    <dbReference type="NCBI Taxonomy" id="157592"/>
    <lineage>
        <taxon>Bacteria</taxon>
        <taxon>Pseudomonadati</taxon>
        <taxon>Pseudomonadota</taxon>
        <taxon>Betaproteobacteria</taxon>
        <taxon>Nitrosomonadales</taxon>
        <taxon>Sterolibacteriaceae</taxon>
        <taxon>Sterolibacterium</taxon>
    </lineage>
</organism>
<dbReference type="AlphaFoldDB" id="A0A656Z9Q7"/>
<dbReference type="OrthoDB" id="9780593at2"/>
<keyword evidence="1" id="KW-0597">Phosphoprotein</keyword>
<dbReference type="PROSITE" id="PS50110">
    <property type="entry name" value="RESPONSE_REGULATORY"/>
    <property type="match status" value="1"/>
</dbReference>
<proteinExistence type="predicted"/>
<comment type="caution">
    <text evidence="3">The sequence shown here is derived from an EMBL/GenBank/DDBJ whole genome shotgun (WGS) entry which is preliminary data.</text>
</comment>
<dbReference type="InterPro" id="IPR011006">
    <property type="entry name" value="CheY-like_superfamily"/>
</dbReference>
<keyword evidence="2" id="KW-0238">DNA-binding</keyword>
<accession>A0A656Z9Q7</accession>
<dbReference type="InterPro" id="IPR058245">
    <property type="entry name" value="NreC/VraR/RcsB-like_REC"/>
</dbReference>
<dbReference type="Pfam" id="PF00072">
    <property type="entry name" value="Response_reg"/>
    <property type="match status" value="1"/>
</dbReference>
<evidence type="ECO:0000313" key="4">
    <source>
        <dbReference type="Proteomes" id="UP000243416"/>
    </source>
</evidence>
<dbReference type="CDD" id="cd06170">
    <property type="entry name" value="LuxR_C_like"/>
    <property type="match status" value="1"/>
</dbReference>
<dbReference type="PANTHER" id="PTHR43214:SF17">
    <property type="entry name" value="TRANSCRIPTIONAL REGULATORY PROTEIN RCSB"/>
    <property type="match status" value="1"/>
</dbReference>